<evidence type="ECO:0000313" key="1">
    <source>
        <dbReference type="EMBL" id="KAJ9057264.1"/>
    </source>
</evidence>
<name>A0ACC2S4G1_9FUNG</name>
<gene>
    <name evidence="1" type="ORF">DSO57_1024369</name>
</gene>
<dbReference type="Proteomes" id="UP001165960">
    <property type="component" value="Unassembled WGS sequence"/>
</dbReference>
<proteinExistence type="predicted"/>
<keyword evidence="2" id="KW-1185">Reference proteome</keyword>
<evidence type="ECO:0000313" key="2">
    <source>
        <dbReference type="Proteomes" id="UP001165960"/>
    </source>
</evidence>
<comment type="caution">
    <text evidence="1">The sequence shown here is derived from an EMBL/GenBank/DDBJ whole genome shotgun (WGS) entry which is preliminary data.</text>
</comment>
<reference evidence="1" key="1">
    <citation type="submission" date="2022-04" db="EMBL/GenBank/DDBJ databases">
        <title>Genome of the entomopathogenic fungus Entomophthora muscae.</title>
        <authorList>
            <person name="Elya C."/>
            <person name="Lovett B.R."/>
            <person name="Lee E."/>
            <person name="Macias A.M."/>
            <person name="Hajek A.E."/>
            <person name="De Bivort B.L."/>
            <person name="Kasson M.T."/>
            <person name="De Fine Licht H.H."/>
            <person name="Stajich J.E."/>
        </authorList>
    </citation>
    <scope>NUCLEOTIDE SEQUENCE</scope>
    <source>
        <strain evidence="1">Berkeley</strain>
    </source>
</reference>
<protein>
    <submittedName>
        <fullName evidence="1">Uncharacterized protein</fullName>
    </submittedName>
</protein>
<dbReference type="EMBL" id="QTSX02005811">
    <property type="protein sequence ID" value="KAJ9057264.1"/>
    <property type="molecule type" value="Genomic_DNA"/>
</dbReference>
<organism evidence="1 2">
    <name type="scientific">Entomophthora muscae</name>
    <dbReference type="NCBI Taxonomy" id="34485"/>
    <lineage>
        <taxon>Eukaryota</taxon>
        <taxon>Fungi</taxon>
        <taxon>Fungi incertae sedis</taxon>
        <taxon>Zoopagomycota</taxon>
        <taxon>Entomophthoromycotina</taxon>
        <taxon>Entomophthoromycetes</taxon>
        <taxon>Entomophthorales</taxon>
        <taxon>Entomophthoraceae</taxon>
        <taxon>Entomophthora</taxon>
    </lineage>
</organism>
<accession>A0ACC2S4G1</accession>
<sequence>MSFMPRTHYLIAGIIYFCNNIIILFASICEYTTLYNHTYPFSPGSAPVTLVKPLCTFELDFFHPKHLDLPLGCYRGHIPTIMKEVPANSPLPDALPAQDFNKLGFVYTTVLGIANHLVPHTGSWCPWATAVNYLVRIAPIVPDLPLLWESSWTLDTRKHNGGQEED</sequence>